<evidence type="ECO:0000256" key="6">
    <source>
        <dbReference type="ARBA" id="ARBA00023136"/>
    </source>
</evidence>
<feature type="transmembrane region" description="Helical" evidence="7">
    <location>
        <begin position="69"/>
        <end position="91"/>
    </location>
</feature>
<feature type="transmembrane region" description="Helical" evidence="7">
    <location>
        <begin position="188"/>
        <end position="205"/>
    </location>
</feature>
<feature type="transmembrane region" description="Helical" evidence="7">
    <location>
        <begin position="217"/>
        <end position="236"/>
    </location>
</feature>
<dbReference type="Proteomes" id="UP001596233">
    <property type="component" value="Unassembled WGS sequence"/>
</dbReference>
<feature type="transmembrane region" description="Helical" evidence="7">
    <location>
        <begin position="97"/>
        <end position="116"/>
    </location>
</feature>
<dbReference type="EMBL" id="JBHSTE010000001">
    <property type="protein sequence ID" value="MFC6331815.1"/>
    <property type="molecule type" value="Genomic_DNA"/>
</dbReference>
<feature type="transmembrane region" description="Helical" evidence="7">
    <location>
        <begin position="12"/>
        <end position="31"/>
    </location>
</feature>
<evidence type="ECO:0000256" key="4">
    <source>
        <dbReference type="ARBA" id="ARBA00022692"/>
    </source>
</evidence>
<dbReference type="Pfam" id="PF00892">
    <property type="entry name" value="EamA"/>
    <property type="match status" value="2"/>
</dbReference>
<feature type="domain" description="EamA" evidence="8">
    <location>
        <begin position="9"/>
        <end position="140"/>
    </location>
</feature>
<name>A0ABW1UZC3_9BACL</name>
<accession>A0ABW1UZC3</accession>
<comment type="caution">
    <text evidence="9">The sequence shown here is derived from an EMBL/GenBank/DDBJ whole genome shotgun (WGS) entry which is preliminary data.</text>
</comment>
<dbReference type="SUPFAM" id="SSF103481">
    <property type="entry name" value="Multidrug resistance efflux transporter EmrE"/>
    <property type="match status" value="2"/>
</dbReference>
<keyword evidence="4 7" id="KW-0812">Transmembrane</keyword>
<dbReference type="PANTHER" id="PTHR32322:SF18">
    <property type="entry name" value="S-ADENOSYLMETHIONINE_S-ADENOSYLHOMOCYSTEINE TRANSPORTER"/>
    <property type="match status" value="1"/>
</dbReference>
<dbReference type="InterPro" id="IPR000620">
    <property type="entry name" value="EamA_dom"/>
</dbReference>
<feature type="transmembrane region" description="Helical" evidence="7">
    <location>
        <begin position="273"/>
        <end position="291"/>
    </location>
</feature>
<evidence type="ECO:0000256" key="7">
    <source>
        <dbReference type="SAM" id="Phobius"/>
    </source>
</evidence>
<protein>
    <submittedName>
        <fullName evidence="9">DMT family transporter</fullName>
    </submittedName>
</protein>
<feature type="domain" description="EamA" evidence="8">
    <location>
        <begin position="152"/>
        <end position="289"/>
    </location>
</feature>
<dbReference type="InterPro" id="IPR050638">
    <property type="entry name" value="AA-Vitamin_Transporters"/>
</dbReference>
<evidence type="ECO:0000313" key="9">
    <source>
        <dbReference type="EMBL" id="MFC6331815.1"/>
    </source>
</evidence>
<keyword evidence="5 7" id="KW-1133">Transmembrane helix</keyword>
<feature type="transmembrane region" description="Helical" evidence="7">
    <location>
        <begin position="37"/>
        <end position="57"/>
    </location>
</feature>
<reference evidence="10" key="1">
    <citation type="journal article" date="2019" name="Int. J. Syst. Evol. Microbiol.">
        <title>The Global Catalogue of Microorganisms (GCM) 10K type strain sequencing project: providing services to taxonomists for standard genome sequencing and annotation.</title>
        <authorList>
            <consortium name="The Broad Institute Genomics Platform"/>
            <consortium name="The Broad Institute Genome Sequencing Center for Infectious Disease"/>
            <person name="Wu L."/>
            <person name="Ma J."/>
        </authorList>
    </citation>
    <scope>NUCLEOTIDE SEQUENCE [LARGE SCALE GENOMIC DNA]</scope>
    <source>
        <strain evidence="10">PCU 280</strain>
    </source>
</reference>
<keyword evidence="10" id="KW-1185">Reference proteome</keyword>
<feature type="transmembrane region" description="Helical" evidence="7">
    <location>
        <begin position="248"/>
        <end position="267"/>
    </location>
</feature>
<evidence type="ECO:0000256" key="5">
    <source>
        <dbReference type="ARBA" id="ARBA00022989"/>
    </source>
</evidence>
<evidence type="ECO:0000259" key="8">
    <source>
        <dbReference type="Pfam" id="PF00892"/>
    </source>
</evidence>
<comment type="similarity">
    <text evidence="2">Belongs to the EamA transporter family.</text>
</comment>
<proteinExistence type="inferred from homology"/>
<evidence type="ECO:0000313" key="10">
    <source>
        <dbReference type="Proteomes" id="UP001596233"/>
    </source>
</evidence>
<feature type="transmembrane region" description="Helical" evidence="7">
    <location>
        <begin position="125"/>
        <end position="143"/>
    </location>
</feature>
<evidence type="ECO:0000256" key="2">
    <source>
        <dbReference type="ARBA" id="ARBA00007362"/>
    </source>
</evidence>
<dbReference type="InterPro" id="IPR037185">
    <property type="entry name" value="EmrE-like"/>
</dbReference>
<keyword evidence="3" id="KW-1003">Cell membrane</keyword>
<dbReference type="PANTHER" id="PTHR32322">
    <property type="entry name" value="INNER MEMBRANE TRANSPORTER"/>
    <property type="match status" value="1"/>
</dbReference>
<feature type="transmembrane region" description="Helical" evidence="7">
    <location>
        <begin position="149"/>
        <end position="167"/>
    </location>
</feature>
<keyword evidence="6 7" id="KW-0472">Membrane</keyword>
<organism evidence="9 10">
    <name type="scientific">Paenibacillus septentrionalis</name>
    <dbReference type="NCBI Taxonomy" id="429342"/>
    <lineage>
        <taxon>Bacteria</taxon>
        <taxon>Bacillati</taxon>
        <taxon>Bacillota</taxon>
        <taxon>Bacilli</taxon>
        <taxon>Bacillales</taxon>
        <taxon>Paenibacillaceae</taxon>
        <taxon>Paenibacillus</taxon>
    </lineage>
</organism>
<evidence type="ECO:0000256" key="3">
    <source>
        <dbReference type="ARBA" id="ARBA00022475"/>
    </source>
</evidence>
<dbReference type="RefSeq" id="WP_379231441.1">
    <property type="nucleotide sequence ID" value="NZ_JBHSTE010000001.1"/>
</dbReference>
<evidence type="ECO:0000256" key="1">
    <source>
        <dbReference type="ARBA" id="ARBA00004651"/>
    </source>
</evidence>
<comment type="subcellular location">
    <subcellularLocation>
        <location evidence="1">Cell membrane</location>
        <topology evidence="1">Multi-pass membrane protein</topology>
    </subcellularLocation>
</comment>
<sequence length="312" mass="34555">MNENMRIVGHSLAWITILMWGMTFISTKLLLEVISPVEILFMRFLIGFIALCLLSPLQLKLTEWKHEWYFAAAGVCGVTLYFLLENIALTYTFASNVGVIVSIVPFFTALLAHFVLDGEKLSRRFFAGFAVALVGVFLISFNGNYHFQLNPFGDLLAVLAAAVWAIYSVLMKKIGSFPYGTVQATRKIFFYGLLFMLPILVISGFKPNWSSLMQPLPLFHLLFLGLGASALCFVTWNSAVKLLGAVKTSVYIYVVPVITVVASSIILKEKITVAVVIGTLLALVGLILSEYKFDIVRSKKESNIGSRIEAEG</sequence>
<gene>
    <name evidence="9" type="ORF">ACFP56_04205</name>
</gene>